<evidence type="ECO:0000256" key="2">
    <source>
        <dbReference type="ARBA" id="ARBA00022490"/>
    </source>
</evidence>
<dbReference type="GO" id="GO:0003723">
    <property type="term" value="F:RNA binding"/>
    <property type="evidence" value="ECO:0007669"/>
    <property type="project" value="UniProtKB-UniRule"/>
</dbReference>
<evidence type="ECO:0000256" key="4">
    <source>
        <dbReference type="ARBA" id="ARBA00022574"/>
    </source>
</evidence>
<gene>
    <name evidence="10" type="ORF">P879_02496</name>
</gene>
<dbReference type="InterPro" id="IPR035979">
    <property type="entry name" value="RBD_domain_sf"/>
</dbReference>
<dbReference type="Proteomes" id="UP000699462">
    <property type="component" value="Unassembled WGS sequence"/>
</dbReference>
<dbReference type="GO" id="GO:0031369">
    <property type="term" value="F:translation initiation factor binding"/>
    <property type="evidence" value="ECO:0007669"/>
    <property type="project" value="InterPro"/>
</dbReference>
<dbReference type="InterPro" id="IPR013979">
    <property type="entry name" value="TIF_beta_prop-like"/>
</dbReference>
<dbReference type="HAMAP" id="MF_03001">
    <property type="entry name" value="eIF3b"/>
    <property type="match status" value="1"/>
</dbReference>
<evidence type="ECO:0000256" key="7">
    <source>
        <dbReference type="HAMAP-Rule" id="MF_03001"/>
    </source>
</evidence>
<name>A0A8T0D0X1_9TREM</name>
<dbReference type="GO" id="GO:0016282">
    <property type="term" value="C:eukaryotic 43S preinitiation complex"/>
    <property type="evidence" value="ECO:0007669"/>
    <property type="project" value="UniProtKB-UniRule"/>
</dbReference>
<dbReference type="SUPFAM" id="SSF82171">
    <property type="entry name" value="DPP6 N-terminal domain-like"/>
    <property type="match status" value="1"/>
</dbReference>
<comment type="function">
    <text evidence="8">Component of the eukaryotic translation initiation factor 3 (eIF-3) complex, which is involved in protein synthesis and, together with other initiation factors, stimulates binding of mRNA and methionyl-tRNAi to the 40S ribosome.</text>
</comment>
<comment type="function">
    <text evidence="7">RNA-binding component of the eukaryotic translation initiation factor 3 (eIF-3) complex, which is involved in protein synthesis of a specialized repertoire of mRNAs and, together with other initiation factors, stimulates binding of mRNA and methionyl-tRNAi to the 40S ribosome. The eIF-3 complex specifically targets and initiates translation of a subset of mRNAs involved in cell proliferation.</text>
</comment>
<dbReference type="SUPFAM" id="SSF54928">
    <property type="entry name" value="RNA-binding domain, RBD"/>
    <property type="match status" value="1"/>
</dbReference>
<dbReference type="PROSITE" id="PS50102">
    <property type="entry name" value="RRM"/>
    <property type="match status" value="1"/>
</dbReference>
<dbReference type="InterPro" id="IPR015943">
    <property type="entry name" value="WD40/YVTN_repeat-like_dom_sf"/>
</dbReference>
<evidence type="ECO:0000256" key="3">
    <source>
        <dbReference type="ARBA" id="ARBA00022540"/>
    </source>
</evidence>
<sequence>MGIWFVLIAQISNKLFLRTGDLGTIENLQRPRTTALLDHDVIADLLAQKPEPDDHLGSTVIVDGCPIVGPAKFELLKKFLLEKFSKIGPITDHYFPQDEDKQTKGYIFITYETGKAASQAVRAMHNTPLDKNHIFQVNLLGDYERLINVSTEWKPPPSQPYVDFGNLKSWLLNEFCRDQFVVVHDNGELGAVYWHSAVEPSLVEERERWTEGWMRWSPRGTYLATMHTQGVIIWGGDEFQRIGRFTHPGVKLIEFSPMEQFMISLSPSASNPVDEMDRPMADVVFWDVLRCVSRREFTIPIESHPMFKWSYNDAYFACLRDGCVVIYETSTFRILDKKRLGGNIRDFSWSPAENILAYWVPESDNTPARVVLVAIPSRQELCTKNLFSVAEICLTWHEQGDFLAVQVLRCAKKKLDNEKQVKYVGTYMNLEIVRMREKLYPVDQLGIKASVTCFKWEPHGTRFAFVQTVTSGKLSVVIYDVPRGNNIREVVAIELPSARHNDLRWSPKGDFLVVAGLKSADSYLEFISANEAVSLAKGDHPMVSEIHWDPTGRYLATVVSSFHQKNDNGIWFWNCVGRCLYKMPLYGLRTFAWRPRPPTLLSVEQLQALKKNMTKYNNHFANEDRMLASKASRELLEKRQRMLSEFNTWKMTIVQQYDEEKAERIKLRGVDADSNVENEEMEEELEFLVNTTKEVLRKNTED</sequence>
<comment type="similarity">
    <text evidence="7 8">Belongs to the eIF-3 subunit B family.</text>
</comment>
<reference evidence="10 11" key="1">
    <citation type="submission" date="2019-07" db="EMBL/GenBank/DDBJ databases">
        <title>Annotation for the trematode Paragonimus westermani.</title>
        <authorList>
            <person name="Choi Y.-J."/>
        </authorList>
    </citation>
    <scope>NUCLEOTIDE SEQUENCE [LARGE SCALE GENOMIC DNA]</scope>
    <source>
        <strain evidence="10">180907_Pwestermani</strain>
    </source>
</reference>
<dbReference type="InterPro" id="IPR000504">
    <property type="entry name" value="RRM_dom"/>
</dbReference>
<keyword evidence="11" id="KW-1185">Reference proteome</keyword>
<organism evidence="10 11">
    <name type="scientific">Paragonimus westermani</name>
    <dbReference type="NCBI Taxonomy" id="34504"/>
    <lineage>
        <taxon>Eukaryota</taxon>
        <taxon>Metazoa</taxon>
        <taxon>Spiralia</taxon>
        <taxon>Lophotrochozoa</taxon>
        <taxon>Platyhelminthes</taxon>
        <taxon>Trematoda</taxon>
        <taxon>Digenea</taxon>
        <taxon>Plagiorchiida</taxon>
        <taxon>Troglotremata</taxon>
        <taxon>Troglotrematidae</taxon>
        <taxon>Paragonimus</taxon>
    </lineage>
</organism>
<accession>A0A8T0D0X1</accession>
<protein>
    <recommendedName>
        <fullName evidence="7 8">Eukaryotic translation initiation factor 3 subunit B</fullName>
        <shortName evidence="7 8">eIF3b</shortName>
    </recommendedName>
    <alternativeName>
        <fullName evidence="7">Eukaryotic translation initiation factor 3 subunit 9</fullName>
    </alternativeName>
</protein>
<comment type="subcellular location">
    <subcellularLocation>
        <location evidence="1 7 8">Cytoplasm</location>
    </subcellularLocation>
</comment>
<dbReference type="EMBL" id="JTDF01021696">
    <property type="protein sequence ID" value="KAF8561505.1"/>
    <property type="molecule type" value="Genomic_DNA"/>
</dbReference>
<dbReference type="PANTHER" id="PTHR14068:SF0">
    <property type="entry name" value="EUKARYOTIC TRANSLATION INITIATION FACTOR 3 SUBUNIT B"/>
    <property type="match status" value="1"/>
</dbReference>
<dbReference type="CDD" id="cd12278">
    <property type="entry name" value="RRM_eIF3B"/>
    <property type="match status" value="1"/>
</dbReference>
<dbReference type="Gene3D" id="2.130.10.10">
    <property type="entry name" value="YVTN repeat-like/Quinoprotein amine dehydrogenase"/>
    <property type="match status" value="2"/>
</dbReference>
<dbReference type="SMART" id="SM00360">
    <property type="entry name" value="RRM"/>
    <property type="match status" value="1"/>
</dbReference>
<dbReference type="InterPro" id="IPR011400">
    <property type="entry name" value="EIF3B"/>
</dbReference>
<dbReference type="GO" id="GO:0003743">
    <property type="term" value="F:translation initiation factor activity"/>
    <property type="evidence" value="ECO:0007669"/>
    <property type="project" value="UniProtKB-UniRule"/>
</dbReference>
<dbReference type="PANTHER" id="PTHR14068">
    <property type="entry name" value="EUKARYOTIC TRANSLATION INITIATION FACTOR 3 EIF3 -RELATED"/>
    <property type="match status" value="1"/>
</dbReference>
<dbReference type="PIRSF" id="PIRSF036424">
    <property type="entry name" value="eIF3b"/>
    <property type="match status" value="1"/>
</dbReference>
<proteinExistence type="inferred from homology"/>
<evidence type="ECO:0000256" key="6">
    <source>
        <dbReference type="ARBA" id="ARBA00022917"/>
    </source>
</evidence>
<dbReference type="Pfam" id="PF00076">
    <property type="entry name" value="RRM_1"/>
    <property type="match status" value="1"/>
</dbReference>
<keyword evidence="4" id="KW-0853">WD repeat</keyword>
<dbReference type="InterPro" id="IPR034363">
    <property type="entry name" value="eIF3B_RRM"/>
</dbReference>
<dbReference type="OrthoDB" id="10250414at2759"/>
<dbReference type="InterPro" id="IPR012677">
    <property type="entry name" value="Nucleotide-bd_a/b_plait_sf"/>
</dbReference>
<evidence type="ECO:0000256" key="5">
    <source>
        <dbReference type="ARBA" id="ARBA00022884"/>
    </source>
</evidence>
<evidence type="ECO:0000256" key="1">
    <source>
        <dbReference type="ARBA" id="ARBA00004496"/>
    </source>
</evidence>
<evidence type="ECO:0000313" key="11">
    <source>
        <dbReference type="Proteomes" id="UP000699462"/>
    </source>
</evidence>
<keyword evidence="6 7" id="KW-0648">Protein biosynthesis</keyword>
<evidence type="ECO:0000259" key="9">
    <source>
        <dbReference type="PROSITE" id="PS50102"/>
    </source>
</evidence>
<comment type="caution">
    <text evidence="10">The sequence shown here is derived from an EMBL/GenBank/DDBJ whole genome shotgun (WGS) entry which is preliminary data.</text>
</comment>
<dbReference type="Gene3D" id="3.30.70.330">
    <property type="match status" value="1"/>
</dbReference>
<comment type="subunit">
    <text evidence="7 8">Component of the eukaryotic translation initiation factor 3 (eIF-3) complex.</text>
</comment>
<keyword evidence="2 7" id="KW-0963">Cytoplasm</keyword>
<evidence type="ECO:0000313" key="10">
    <source>
        <dbReference type="EMBL" id="KAF8561505.1"/>
    </source>
</evidence>
<keyword evidence="3 7" id="KW-0396">Initiation factor</keyword>
<feature type="domain" description="RRM" evidence="9">
    <location>
        <begin position="58"/>
        <end position="142"/>
    </location>
</feature>
<dbReference type="GO" id="GO:0001732">
    <property type="term" value="P:formation of cytoplasmic translation initiation complex"/>
    <property type="evidence" value="ECO:0007669"/>
    <property type="project" value="UniProtKB-UniRule"/>
</dbReference>
<dbReference type="GO" id="GO:0033290">
    <property type="term" value="C:eukaryotic 48S preinitiation complex"/>
    <property type="evidence" value="ECO:0007669"/>
    <property type="project" value="UniProtKB-UniRule"/>
</dbReference>
<dbReference type="Pfam" id="PF08662">
    <property type="entry name" value="eIF2A"/>
    <property type="match status" value="1"/>
</dbReference>
<evidence type="ECO:0000256" key="8">
    <source>
        <dbReference type="PIRNR" id="PIRNR036424"/>
    </source>
</evidence>
<keyword evidence="5 7" id="KW-0694">RNA-binding</keyword>
<dbReference type="AlphaFoldDB" id="A0A8T0D0X1"/>
<dbReference type="GO" id="GO:0005852">
    <property type="term" value="C:eukaryotic translation initiation factor 3 complex"/>
    <property type="evidence" value="ECO:0007669"/>
    <property type="project" value="UniProtKB-UniRule"/>
</dbReference>